<evidence type="ECO:0000313" key="6">
    <source>
        <dbReference type="Proteomes" id="UP001396334"/>
    </source>
</evidence>
<reference evidence="5 6" key="1">
    <citation type="journal article" date="2024" name="G3 (Bethesda)">
        <title>Genome assembly of Hibiscus sabdariffa L. provides insights into metabolisms of medicinal natural products.</title>
        <authorList>
            <person name="Kim T."/>
        </authorList>
    </citation>
    <scope>NUCLEOTIDE SEQUENCE [LARGE SCALE GENOMIC DNA]</scope>
    <source>
        <strain evidence="5">TK-2024</strain>
        <tissue evidence="5">Old leaves</tissue>
    </source>
</reference>
<evidence type="ECO:0000256" key="3">
    <source>
        <dbReference type="ARBA" id="ARBA00023242"/>
    </source>
</evidence>
<evidence type="ECO:0008006" key="7">
    <source>
        <dbReference type="Google" id="ProtNLM"/>
    </source>
</evidence>
<evidence type="ECO:0000256" key="1">
    <source>
        <dbReference type="ARBA" id="ARBA00004123"/>
    </source>
</evidence>
<evidence type="ECO:0000256" key="4">
    <source>
        <dbReference type="SAM" id="MobiDB-lite"/>
    </source>
</evidence>
<dbReference type="Pfam" id="PF15699">
    <property type="entry name" value="NPR1_interact"/>
    <property type="match status" value="1"/>
</dbReference>
<evidence type="ECO:0000256" key="2">
    <source>
        <dbReference type="ARBA" id="ARBA00009937"/>
    </source>
</evidence>
<dbReference type="EMBL" id="JBBPBN010000021">
    <property type="protein sequence ID" value="KAK9015355.1"/>
    <property type="molecule type" value="Genomic_DNA"/>
</dbReference>
<dbReference type="InterPro" id="IPR031425">
    <property type="entry name" value="NPR1/NH1-interacting"/>
</dbReference>
<sequence length="98" mass="11914">MATKKRAHVCNQEEEEEEKKMEQFFALLRNFHEALNRRKEELRQQQQKDAKIRKTQSSWVPAFEWADFNEEMEFQRPTPCNNRKQEERDDGLDLSLTL</sequence>
<evidence type="ECO:0000313" key="5">
    <source>
        <dbReference type="EMBL" id="KAK9015355.1"/>
    </source>
</evidence>
<comment type="similarity">
    <text evidence="2">Belongs to the NPR1-interactor family.</text>
</comment>
<feature type="region of interest" description="Disordered" evidence="4">
    <location>
        <begin position="74"/>
        <end position="98"/>
    </location>
</feature>
<name>A0ABR2RQW8_9ROSI</name>
<protein>
    <recommendedName>
        <fullName evidence="7">Protein NIM1-INTERACTING 1</fullName>
    </recommendedName>
</protein>
<accession>A0ABR2RQW8</accession>
<dbReference type="PANTHER" id="PTHR33669:SF1">
    <property type="entry name" value="PROTEIN NIM1-INTERACTING 1"/>
    <property type="match status" value="1"/>
</dbReference>
<keyword evidence="6" id="KW-1185">Reference proteome</keyword>
<organism evidence="5 6">
    <name type="scientific">Hibiscus sabdariffa</name>
    <name type="common">roselle</name>
    <dbReference type="NCBI Taxonomy" id="183260"/>
    <lineage>
        <taxon>Eukaryota</taxon>
        <taxon>Viridiplantae</taxon>
        <taxon>Streptophyta</taxon>
        <taxon>Embryophyta</taxon>
        <taxon>Tracheophyta</taxon>
        <taxon>Spermatophyta</taxon>
        <taxon>Magnoliopsida</taxon>
        <taxon>eudicotyledons</taxon>
        <taxon>Gunneridae</taxon>
        <taxon>Pentapetalae</taxon>
        <taxon>rosids</taxon>
        <taxon>malvids</taxon>
        <taxon>Malvales</taxon>
        <taxon>Malvaceae</taxon>
        <taxon>Malvoideae</taxon>
        <taxon>Hibiscus</taxon>
    </lineage>
</organism>
<keyword evidence="3" id="KW-0539">Nucleus</keyword>
<comment type="caution">
    <text evidence="5">The sequence shown here is derived from an EMBL/GenBank/DDBJ whole genome shotgun (WGS) entry which is preliminary data.</text>
</comment>
<dbReference type="Proteomes" id="UP001396334">
    <property type="component" value="Unassembled WGS sequence"/>
</dbReference>
<comment type="subcellular location">
    <subcellularLocation>
        <location evidence="1">Nucleus</location>
    </subcellularLocation>
</comment>
<dbReference type="PANTHER" id="PTHR33669">
    <property type="entry name" value="PROTEIN NEGATIVE REGULATOR OF RESISTANCE"/>
    <property type="match status" value="1"/>
</dbReference>
<proteinExistence type="inferred from homology"/>
<gene>
    <name evidence="5" type="ORF">V6N11_006466</name>
</gene>